<dbReference type="PANTHER" id="PTHR15398">
    <property type="entry name" value="BROMODOMAIN-CONTAINING PROTEIN 8"/>
    <property type="match status" value="1"/>
</dbReference>
<evidence type="ECO:0000256" key="2">
    <source>
        <dbReference type="PROSITE-ProRule" id="PRU00035"/>
    </source>
</evidence>
<keyword evidence="1 2" id="KW-0103">Bromodomain</keyword>
<dbReference type="SUPFAM" id="SSF47370">
    <property type="entry name" value="Bromodomain"/>
    <property type="match status" value="1"/>
</dbReference>
<evidence type="ECO:0000256" key="1">
    <source>
        <dbReference type="ARBA" id="ARBA00023117"/>
    </source>
</evidence>
<dbReference type="InterPro" id="IPR036427">
    <property type="entry name" value="Bromodomain-like_sf"/>
</dbReference>
<reference evidence="4" key="1">
    <citation type="journal article" date="2010" name="Science">
        <title>Plasticity of animal genome architecture unmasked by rapid evolution of a pelagic tunicate.</title>
        <authorList>
            <person name="Denoeud F."/>
            <person name="Henriet S."/>
            <person name="Mungpakdee S."/>
            <person name="Aury J.M."/>
            <person name="Da Silva C."/>
            <person name="Brinkmann H."/>
            <person name="Mikhaleva J."/>
            <person name="Olsen L.C."/>
            <person name="Jubin C."/>
            <person name="Canestro C."/>
            <person name="Bouquet J.M."/>
            <person name="Danks G."/>
            <person name="Poulain J."/>
            <person name="Campsteijn C."/>
            <person name="Adamski M."/>
            <person name="Cross I."/>
            <person name="Yadetie F."/>
            <person name="Muffato M."/>
            <person name="Louis A."/>
            <person name="Butcher S."/>
            <person name="Tsagkogeorga G."/>
            <person name="Konrad A."/>
            <person name="Singh S."/>
            <person name="Jensen M.F."/>
            <person name="Cong E.H."/>
            <person name="Eikeseth-Otteraa H."/>
            <person name="Noel B."/>
            <person name="Anthouard V."/>
            <person name="Porcel B.M."/>
            <person name="Kachouri-Lafond R."/>
            <person name="Nishino A."/>
            <person name="Ugolini M."/>
            <person name="Chourrout P."/>
            <person name="Nishida H."/>
            <person name="Aasland R."/>
            <person name="Huzurbazar S."/>
            <person name="Westhof E."/>
            <person name="Delsuc F."/>
            <person name="Lehrach H."/>
            <person name="Reinhardt R."/>
            <person name="Weissenbach J."/>
            <person name="Roy S.W."/>
            <person name="Artiguenave F."/>
            <person name="Postlethwait J.H."/>
            <person name="Manak J.R."/>
            <person name="Thompson E.M."/>
            <person name="Jaillon O."/>
            <person name="Du Pasquier L."/>
            <person name="Boudinot P."/>
            <person name="Liberles D.A."/>
            <person name="Volff J.N."/>
            <person name="Philippe H."/>
            <person name="Lenhard B."/>
            <person name="Roest Crollius H."/>
            <person name="Wincker P."/>
            <person name="Chourrout D."/>
        </authorList>
    </citation>
    <scope>NUCLEOTIDE SEQUENCE [LARGE SCALE GENOMIC DNA]</scope>
</reference>
<evidence type="ECO:0000313" key="5">
    <source>
        <dbReference type="Proteomes" id="UP000001307"/>
    </source>
</evidence>
<dbReference type="InterPro" id="IPR001487">
    <property type="entry name" value="Bromodomain"/>
</dbReference>
<protein>
    <recommendedName>
        <fullName evidence="3">Bromo domain-containing protein</fullName>
    </recommendedName>
</protein>
<sequence length="108" mass="12400">MLLWKQIAEHKYASVFKNPVKDSKAKSYSICIKSSTDLMQIRRKIEAGLIKDGPTLHRELLHLFQNAMMYNSSSSEVYRMAFEMQRDVNEQVADFIGTRMIIQAGALS</sequence>
<keyword evidence="5" id="KW-1185">Reference proteome</keyword>
<dbReference type="OrthoDB" id="1742084at2759"/>
<dbReference type="InParanoid" id="E4XLV8"/>
<dbReference type="PANTHER" id="PTHR15398:SF4">
    <property type="entry name" value="BROMODOMAIN-CONTAINING PROTEIN 8 ISOFORM X1"/>
    <property type="match status" value="1"/>
</dbReference>
<feature type="domain" description="Bromo" evidence="3">
    <location>
        <begin position="8"/>
        <end position="78"/>
    </location>
</feature>
<dbReference type="Gene3D" id="1.20.920.10">
    <property type="entry name" value="Bromodomain-like"/>
    <property type="match status" value="1"/>
</dbReference>
<evidence type="ECO:0000313" key="4">
    <source>
        <dbReference type="EMBL" id="CBY10965.1"/>
    </source>
</evidence>
<dbReference type="Proteomes" id="UP000001307">
    <property type="component" value="Unassembled WGS sequence"/>
</dbReference>
<evidence type="ECO:0000259" key="3">
    <source>
        <dbReference type="PROSITE" id="PS50014"/>
    </source>
</evidence>
<dbReference type="AlphaFoldDB" id="E4XLV8"/>
<proteinExistence type="predicted"/>
<dbReference type="GO" id="GO:0035267">
    <property type="term" value="C:NuA4 histone acetyltransferase complex"/>
    <property type="evidence" value="ECO:0007669"/>
    <property type="project" value="TreeGrafter"/>
</dbReference>
<name>E4XLV8_OIKDI</name>
<dbReference type="PROSITE" id="PS50014">
    <property type="entry name" value="BROMODOMAIN_2"/>
    <property type="match status" value="1"/>
</dbReference>
<dbReference type="EMBL" id="FN653073">
    <property type="protein sequence ID" value="CBY10965.1"/>
    <property type="molecule type" value="Genomic_DNA"/>
</dbReference>
<dbReference type="SMART" id="SM00297">
    <property type="entry name" value="BROMO"/>
    <property type="match status" value="1"/>
</dbReference>
<dbReference type="Pfam" id="PF00439">
    <property type="entry name" value="Bromodomain"/>
    <property type="match status" value="1"/>
</dbReference>
<organism evidence="4">
    <name type="scientific">Oikopleura dioica</name>
    <name type="common">Tunicate</name>
    <dbReference type="NCBI Taxonomy" id="34765"/>
    <lineage>
        <taxon>Eukaryota</taxon>
        <taxon>Metazoa</taxon>
        <taxon>Chordata</taxon>
        <taxon>Tunicata</taxon>
        <taxon>Appendicularia</taxon>
        <taxon>Copelata</taxon>
        <taxon>Oikopleuridae</taxon>
        <taxon>Oikopleura</taxon>
    </lineage>
</organism>
<accession>E4XLV8</accession>
<gene>
    <name evidence="4" type="ORF">GSOID_T00014702001</name>
</gene>